<sequence>MYEPYILLWFVGASYSMRAPHLKSSGLEAGVTETMIHELVHAFFGARRSQNPSRLALRFTAASAWCQALPASRISAGTVHDCLR</sequence>
<dbReference type="STRING" id="51670.SAMN04488557_0138"/>
<proteinExistence type="predicted"/>
<protein>
    <submittedName>
        <fullName evidence="1">Uncharacterized protein</fullName>
    </submittedName>
</protein>
<evidence type="ECO:0000313" key="1">
    <source>
        <dbReference type="EMBL" id="SFV25796.1"/>
    </source>
</evidence>
<dbReference type="Proteomes" id="UP000199423">
    <property type="component" value="Unassembled WGS sequence"/>
</dbReference>
<name>A0A1I7MTW6_9HYPH</name>
<gene>
    <name evidence="1" type="ORF">SAMN04488557_0138</name>
</gene>
<reference evidence="2" key="1">
    <citation type="submission" date="2016-10" db="EMBL/GenBank/DDBJ databases">
        <authorList>
            <person name="Varghese N."/>
            <person name="Submissions S."/>
        </authorList>
    </citation>
    <scope>NUCLEOTIDE SEQUENCE [LARGE SCALE GENOMIC DNA]</scope>
    <source>
        <strain evidence="2">DSM 1565</strain>
    </source>
</reference>
<keyword evidence="2" id="KW-1185">Reference proteome</keyword>
<accession>A0A1I7MTW6</accession>
<dbReference type="AlphaFoldDB" id="A0A1I7MTW6"/>
<evidence type="ECO:0000313" key="2">
    <source>
        <dbReference type="Proteomes" id="UP000199423"/>
    </source>
</evidence>
<organism evidence="1 2">
    <name type="scientific">Hyphomicrobium facile</name>
    <dbReference type="NCBI Taxonomy" id="51670"/>
    <lineage>
        <taxon>Bacteria</taxon>
        <taxon>Pseudomonadati</taxon>
        <taxon>Pseudomonadota</taxon>
        <taxon>Alphaproteobacteria</taxon>
        <taxon>Hyphomicrobiales</taxon>
        <taxon>Hyphomicrobiaceae</taxon>
        <taxon>Hyphomicrobium</taxon>
    </lineage>
</organism>
<dbReference type="EMBL" id="FPCH01000001">
    <property type="protein sequence ID" value="SFV25796.1"/>
    <property type="molecule type" value="Genomic_DNA"/>
</dbReference>